<dbReference type="EMBL" id="LR797287">
    <property type="protein sequence ID" value="CAB4199406.1"/>
    <property type="molecule type" value="Genomic_DNA"/>
</dbReference>
<reference evidence="1" key="1">
    <citation type="submission" date="2020-05" db="EMBL/GenBank/DDBJ databases">
        <authorList>
            <person name="Chiriac C."/>
            <person name="Salcher M."/>
            <person name="Ghai R."/>
            <person name="Kavagutti S V."/>
        </authorList>
    </citation>
    <scope>NUCLEOTIDE SEQUENCE</scope>
</reference>
<dbReference type="EMBL" id="LR797391">
    <property type="protein sequence ID" value="CAB4212871.1"/>
    <property type="molecule type" value="Genomic_DNA"/>
</dbReference>
<evidence type="ECO:0000313" key="1">
    <source>
        <dbReference type="EMBL" id="CAB4177333.1"/>
    </source>
</evidence>
<name>A0A6J5PZB5_9CAUD</name>
<accession>A0A6J5PZB5</accession>
<dbReference type="EMBL" id="LR798380">
    <property type="protein sequence ID" value="CAB5228002.1"/>
    <property type="molecule type" value="Genomic_DNA"/>
</dbReference>
<gene>
    <name evidence="2" type="ORF">UFOVP1331_44</name>
    <name evidence="3" type="ORF">UFOVP1442_31</name>
    <name evidence="4" type="ORF">UFOVP1535_20</name>
    <name evidence="1" type="ORF">UFOVP998_15</name>
</gene>
<evidence type="ECO:0000313" key="3">
    <source>
        <dbReference type="EMBL" id="CAB4212871.1"/>
    </source>
</evidence>
<evidence type="ECO:0000313" key="4">
    <source>
        <dbReference type="EMBL" id="CAB5228002.1"/>
    </source>
</evidence>
<protein>
    <submittedName>
        <fullName evidence="1">Uncharacterized protein</fullName>
    </submittedName>
</protein>
<sequence length="135" mass="14708">MGKPRGADRTTTTIPLSDGDHLVVINELLAGEESDAWQGAIARTRDESGVERVQLDNKSLEFTTAAHFIQSWSFIDQAGAPIVWPLSVADRVEILRTKLSGEDWAEVKKAITAHETVQAAKKKTTPTGKPEPTTT</sequence>
<dbReference type="EMBL" id="LR796948">
    <property type="protein sequence ID" value="CAB4177333.1"/>
    <property type="molecule type" value="Genomic_DNA"/>
</dbReference>
<organism evidence="1">
    <name type="scientific">uncultured Caudovirales phage</name>
    <dbReference type="NCBI Taxonomy" id="2100421"/>
    <lineage>
        <taxon>Viruses</taxon>
        <taxon>Duplodnaviria</taxon>
        <taxon>Heunggongvirae</taxon>
        <taxon>Uroviricota</taxon>
        <taxon>Caudoviricetes</taxon>
        <taxon>Peduoviridae</taxon>
        <taxon>Maltschvirus</taxon>
        <taxon>Maltschvirus maltsch</taxon>
    </lineage>
</organism>
<evidence type="ECO:0000313" key="2">
    <source>
        <dbReference type="EMBL" id="CAB4199406.1"/>
    </source>
</evidence>
<proteinExistence type="predicted"/>